<accession>A0A7X4KM02</accession>
<protein>
    <submittedName>
        <fullName evidence="4">Response regulator</fullName>
    </submittedName>
</protein>
<organism evidence="4 5">
    <name type="scientific">Pseudoduganella aquatica</name>
    <dbReference type="NCBI Taxonomy" id="2660641"/>
    <lineage>
        <taxon>Bacteria</taxon>
        <taxon>Pseudomonadati</taxon>
        <taxon>Pseudomonadota</taxon>
        <taxon>Betaproteobacteria</taxon>
        <taxon>Burkholderiales</taxon>
        <taxon>Oxalobacteraceae</taxon>
        <taxon>Telluria group</taxon>
        <taxon>Pseudoduganella</taxon>
    </lineage>
</organism>
<dbReference type="SMART" id="SM00448">
    <property type="entry name" value="REC"/>
    <property type="match status" value="1"/>
</dbReference>
<reference evidence="4 5" key="1">
    <citation type="submission" date="2019-12" db="EMBL/GenBank/DDBJ databases">
        <title>Novel species isolated from a subtropical stream in China.</title>
        <authorList>
            <person name="Lu H."/>
        </authorList>
    </citation>
    <scope>NUCLEOTIDE SEQUENCE [LARGE SCALE GENOMIC DNA]</scope>
    <source>
        <strain evidence="4 5">FT127W</strain>
    </source>
</reference>
<sequence>MGVLNSILYVEDNPHVRGVAKMALEVIGNFKVRECSSGLAALRLGADFHPDLILLDVQEPGMDGVATLAQLRSIPHLCHTPAMFVTGAVSAGEMARYVAAGAAGIIAKPLEPLRLAGQLRRLWDERPEQGLALLPV</sequence>
<dbReference type="Proteomes" id="UP000450676">
    <property type="component" value="Unassembled WGS sequence"/>
</dbReference>
<dbReference type="PANTHER" id="PTHR44591">
    <property type="entry name" value="STRESS RESPONSE REGULATOR PROTEIN 1"/>
    <property type="match status" value="1"/>
</dbReference>
<evidence type="ECO:0000313" key="4">
    <source>
        <dbReference type="EMBL" id="MYN07300.1"/>
    </source>
</evidence>
<feature type="domain" description="Response regulatory" evidence="3">
    <location>
        <begin position="6"/>
        <end position="123"/>
    </location>
</feature>
<dbReference type="InterPro" id="IPR050595">
    <property type="entry name" value="Bact_response_regulator"/>
</dbReference>
<dbReference type="SUPFAM" id="SSF52172">
    <property type="entry name" value="CheY-like"/>
    <property type="match status" value="1"/>
</dbReference>
<dbReference type="Pfam" id="PF00072">
    <property type="entry name" value="Response_reg"/>
    <property type="match status" value="1"/>
</dbReference>
<dbReference type="PANTHER" id="PTHR44591:SF3">
    <property type="entry name" value="RESPONSE REGULATORY DOMAIN-CONTAINING PROTEIN"/>
    <property type="match status" value="1"/>
</dbReference>
<dbReference type="InterPro" id="IPR001789">
    <property type="entry name" value="Sig_transdc_resp-reg_receiver"/>
</dbReference>
<keyword evidence="5" id="KW-1185">Reference proteome</keyword>
<gene>
    <name evidence="4" type="ORF">GTP77_08100</name>
</gene>
<comment type="caution">
    <text evidence="4">The sequence shown here is derived from an EMBL/GenBank/DDBJ whole genome shotgun (WGS) entry which is preliminary data.</text>
</comment>
<evidence type="ECO:0000313" key="5">
    <source>
        <dbReference type="Proteomes" id="UP000450676"/>
    </source>
</evidence>
<evidence type="ECO:0000256" key="2">
    <source>
        <dbReference type="PROSITE-ProRule" id="PRU00169"/>
    </source>
</evidence>
<dbReference type="AlphaFoldDB" id="A0A7X4KM02"/>
<evidence type="ECO:0000259" key="3">
    <source>
        <dbReference type="PROSITE" id="PS50110"/>
    </source>
</evidence>
<dbReference type="InterPro" id="IPR011006">
    <property type="entry name" value="CheY-like_superfamily"/>
</dbReference>
<dbReference type="Gene3D" id="3.40.50.2300">
    <property type="match status" value="1"/>
</dbReference>
<keyword evidence="1 2" id="KW-0597">Phosphoprotein</keyword>
<name>A0A7X4KM02_9BURK</name>
<feature type="modified residue" description="4-aspartylphosphate" evidence="2">
    <location>
        <position position="56"/>
    </location>
</feature>
<proteinExistence type="predicted"/>
<dbReference type="EMBL" id="WWCU01000006">
    <property type="protein sequence ID" value="MYN07300.1"/>
    <property type="molecule type" value="Genomic_DNA"/>
</dbReference>
<dbReference type="RefSeq" id="WP_161071661.1">
    <property type="nucleotide sequence ID" value="NZ_CP086370.1"/>
</dbReference>
<evidence type="ECO:0000256" key="1">
    <source>
        <dbReference type="ARBA" id="ARBA00022553"/>
    </source>
</evidence>
<dbReference type="PROSITE" id="PS50110">
    <property type="entry name" value="RESPONSE_REGULATORY"/>
    <property type="match status" value="1"/>
</dbReference>
<dbReference type="GO" id="GO:0000160">
    <property type="term" value="P:phosphorelay signal transduction system"/>
    <property type="evidence" value="ECO:0007669"/>
    <property type="project" value="InterPro"/>
</dbReference>